<dbReference type="InterPro" id="IPR029044">
    <property type="entry name" value="Nucleotide-diphossugar_trans"/>
</dbReference>
<proteinExistence type="predicted"/>
<evidence type="ECO:0000256" key="1">
    <source>
        <dbReference type="SAM" id="Phobius"/>
    </source>
</evidence>
<protein>
    <recommendedName>
        <fullName evidence="3">Glycosyltransferase</fullName>
    </recommendedName>
</protein>
<organism evidence="2">
    <name type="scientific">viral metagenome</name>
    <dbReference type="NCBI Taxonomy" id="1070528"/>
    <lineage>
        <taxon>unclassified sequences</taxon>
        <taxon>metagenomes</taxon>
        <taxon>organismal metagenomes</taxon>
    </lineage>
</organism>
<keyword evidence="1" id="KW-0812">Transmembrane</keyword>
<reference evidence="2" key="1">
    <citation type="journal article" date="2020" name="Nature">
        <title>Giant virus diversity and host interactions through global metagenomics.</title>
        <authorList>
            <person name="Schulz F."/>
            <person name="Roux S."/>
            <person name="Paez-Espino D."/>
            <person name="Jungbluth S."/>
            <person name="Walsh D.A."/>
            <person name="Denef V.J."/>
            <person name="McMahon K.D."/>
            <person name="Konstantinidis K.T."/>
            <person name="Eloe-Fadrosh E.A."/>
            <person name="Kyrpides N.C."/>
            <person name="Woyke T."/>
        </authorList>
    </citation>
    <scope>NUCLEOTIDE SEQUENCE</scope>
    <source>
        <strain evidence="2">GVMAG-M-3300018416-26</strain>
    </source>
</reference>
<sequence>MNPSTDCYYYKQITLNNRKNILTNVAILLTMNNKTEEDENIKQIIDKVPSKRLFIQFNKGFQNCDKKHLIKQQSNYDLCDATKTALLYAFEDLNEEHVLILEDDAYFVKSFEKDIPQIKSFVKKSDYLVYNLGAGGFIANPFTIIFNKKHIHVNTYSLSHACVYNKRILKRFDMKKCKHVDLYSIYLDNCYVYHKPLVLQFLQKHSSNSNTWPIAGKFGFYLMNKLGLFKEYPPLVEDFNKLYFFSKLCSVLFLMTLLYIIIHGILNIHV</sequence>
<keyword evidence="1" id="KW-1133">Transmembrane helix</keyword>
<dbReference type="AlphaFoldDB" id="A0A6C0BPN2"/>
<accession>A0A6C0BPN2</accession>
<dbReference type="Gene3D" id="3.90.550.10">
    <property type="entry name" value="Spore Coat Polysaccharide Biosynthesis Protein SpsA, Chain A"/>
    <property type="match status" value="1"/>
</dbReference>
<evidence type="ECO:0008006" key="3">
    <source>
        <dbReference type="Google" id="ProtNLM"/>
    </source>
</evidence>
<keyword evidence="1" id="KW-0472">Membrane</keyword>
<evidence type="ECO:0000313" key="2">
    <source>
        <dbReference type="EMBL" id="QHS94395.1"/>
    </source>
</evidence>
<feature type="transmembrane region" description="Helical" evidence="1">
    <location>
        <begin position="242"/>
        <end position="266"/>
    </location>
</feature>
<name>A0A6C0BPN2_9ZZZZ</name>
<dbReference type="EMBL" id="MN739221">
    <property type="protein sequence ID" value="QHS94395.1"/>
    <property type="molecule type" value="Genomic_DNA"/>
</dbReference>